<evidence type="ECO:0000256" key="3">
    <source>
        <dbReference type="ARBA" id="ARBA00022801"/>
    </source>
</evidence>
<dbReference type="OMA" id="QRLVCYY"/>
<comment type="similarity">
    <text evidence="1">Belongs to the glycosyl hydrolase 18 family. Chitinase class V subfamily.</text>
</comment>
<dbReference type="GO" id="GO:0006032">
    <property type="term" value="P:chitin catabolic process"/>
    <property type="evidence" value="ECO:0007669"/>
    <property type="project" value="TreeGrafter"/>
</dbReference>
<protein>
    <submittedName>
        <fullName evidence="9">Acidic mammalian chitinase</fullName>
    </submittedName>
</protein>
<evidence type="ECO:0000313" key="10">
    <source>
        <dbReference type="Proteomes" id="UP000241394"/>
    </source>
</evidence>
<evidence type="ECO:0000256" key="2">
    <source>
        <dbReference type="ARBA" id="ARBA00022729"/>
    </source>
</evidence>
<dbReference type="FunFam" id="3.10.50.10:FF:000003">
    <property type="entry name" value="Class V chitinase CHIT5b"/>
    <property type="match status" value="1"/>
</dbReference>
<dbReference type="GO" id="GO:0004568">
    <property type="term" value="F:chitinase activity"/>
    <property type="evidence" value="ECO:0007669"/>
    <property type="project" value="TreeGrafter"/>
</dbReference>
<dbReference type="GO" id="GO:0005975">
    <property type="term" value="P:carbohydrate metabolic process"/>
    <property type="evidence" value="ECO:0007669"/>
    <property type="project" value="InterPro"/>
</dbReference>
<evidence type="ECO:0000313" key="9">
    <source>
        <dbReference type="EMBL" id="PSS13924.1"/>
    </source>
</evidence>
<dbReference type="InterPro" id="IPR001223">
    <property type="entry name" value="Glyco_hydro18_cat"/>
</dbReference>
<dbReference type="OrthoDB" id="76388at2759"/>
<reference evidence="10" key="2">
    <citation type="journal article" date="2018" name="BMC Genomics">
        <title>A manually annotated Actinidia chinensis var. chinensis (kiwifruit) genome highlights the challenges associated with draft genomes and gene prediction in plants.</title>
        <authorList>
            <person name="Pilkington S.M."/>
            <person name="Crowhurst R."/>
            <person name="Hilario E."/>
            <person name="Nardozza S."/>
            <person name="Fraser L."/>
            <person name="Peng Y."/>
            <person name="Gunaseelan K."/>
            <person name="Simpson R."/>
            <person name="Tahir J."/>
            <person name="Deroles S.C."/>
            <person name="Templeton K."/>
            <person name="Luo Z."/>
            <person name="Davy M."/>
            <person name="Cheng C."/>
            <person name="McNeilage M."/>
            <person name="Scaglione D."/>
            <person name="Liu Y."/>
            <person name="Zhang Q."/>
            <person name="Datson P."/>
            <person name="De Silva N."/>
            <person name="Gardiner S.E."/>
            <person name="Bassett H."/>
            <person name="Chagne D."/>
            <person name="McCallum J."/>
            <person name="Dzierzon H."/>
            <person name="Deng C."/>
            <person name="Wang Y.Y."/>
            <person name="Barron L."/>
            <person name="Manako K."/>
            <person name="Bowen J."/>
            <person name="Foster T.M."/>
            <person name="Erridge Z.A."/>
            <person name="Tiffin H."/>
            <person name="Waite C.N."/>
            <person name="Davies K.M."/>
            <person name="Grierson E.P."/>
            <person name="Laing W.A."/>
            <person name="Kirk R."/>
            <person name="Chen X."/>
            <person name="Wood M."/>
            <person name="Montefiori M."/>
            <person name="Brummell D.A."/>
            <person name="Schwinn K.E."/>
            <person name="Catanach A."/>
            <person name="Fullerton C."/>
            <person name="Li D."/>
            <person name="Meiyalaghan S."/>
            <person name="Nieuwenhuizen N."/>
            <person name="Read N."/>
            <person name="Prakash R."/>
            <person name="Hunter D."/>
            <person name="Zhang H."/>
            <person name="McKenzie M."/>
            <person name="Knabel M."/>
            <person name="Harris A."/>
            <person name="Allan A.C."/>
            <person name="Gleave A."/>
            <person name="Chen A."/>
            <person name="Janssen B.J."/>
            <person name="Plunkett B."/>
            <person name="Ampomah-Dwamena C."/>
            <person name="Voogd C."/>
            <person name="Leif D."/>
            <person name="Lafferty D."/>
            <person name="Souleyre E.J.F."/>
            <person name="Varkonyi-Gasic E."/>
            <person name="Gambi F."/>
            <person name="Hanley J."/>
            <person name="Yao J.L."/>
            <person name="Cheung J."/>
            <person name="David K.M."/>
            <person name="Warren B."/>
            <person name="Marsh K."/>
            <person name="Snowden K.C."/>
            <person name="Lin-Wang K."/>
            <person name="Brian L."/>
            <person name="Martinez-Sanchez M."/>
            <person name="Wang M."/>
            <person name="Ileperuma N."/>
            <person name="Macnee N."/>
            <person name="Campin R."/>
            <person name="McAtee P."/>
            <person name="Drummond R.S.M."/>
            <person name="Espley R.V."/>
            <person name="Ireland H.S."/>
            <person name="Wu R."/>
            <person name="Atkinson R.G."/>
            <person name="Karunairetnam S."/>
            <person name="Bulley S."/>
            <person name="Chunkath S."/>
            <person name="Hanley Z."/>
            <person name="Storey R."/>
            <person name="Thrimawithana A.H."/>
            <person name="Thomson S."/>
            <person name="David C."/>
            <person name="Testolin R."/>
            <person name="Huang H."/>
            <person name="Hellens R.P."/>
            <person name="Schaffer R.J."/>
        </authorList>
    </citation>
    <scope>NUCLEOTIDE SEQUENCE [LARGE SCALE GENOMIC DNA]</scope>
    <source>
        <strain evidence="10">cv. Red5</strain>
    </source>
</reference>
<proteinExistence type="inferred from homology"/>
<gene>
    <name evidence="9" type="ORF">CEY00_Acc14538</name>
</gene>
<dbReference type="SMART" id="SM00636">
    <property type="entry name" value="Glyco_18"/>
    <property type="match status" value="1"/>
</dbReference>
<dbReference type="InParanoid" id="A0A2R6QS28"/>
<dbReference type="EMBL" id="NKQK01000013">
    <property type="protein sequence ID" value="PSS13924.1"/>
    <property type="molecule type" value="Genomic_DNA"/>
</dbReference>
<keyword evidence="5 6" id="KW-0326">Glycosidase</keyword>
<dbReference type="STRING" id="1590841.A0A2R6QS28"/>
<dbReference type="InterPro" id="IPR011583">
    <property type="entry name" value="Chitinase_II/V-like_cat"/>
</dbReference>
<dbReference type="PROSITE" id="PS01095">
    <property type="entry name" value="GH18_1"/>
    <property type="match status" value="1"/>
</dbReference>
<dbReference type="Gene3D" id="3.20.20.80">
    <property type="entry name" value="Glycosidases"/>
    <property type="match status" value="1"/>
</dbReference>
<feature type="domain" description="GH18" evidence="8">
    <location>
        <begin position="32"/>
        <end position="377"/>
    </location>
</feature>
<dbReference type="CDD" id="cd02879">
    <property type="entry name" value="GH18_plant_chitinase_class_V"/>
    <property type="match status" value="1"/>
</dbReference>
<dbReference type="PROSITE" id="PS51910">
    <property type="entry name" value="GH18_2"/>
    <property type="match status" value="1"/>
</dbReference>
<dbReference type="InterPro" id="IPR029070">
    <property type="entry name" value="Chitinase_insertion_sf"/>
</dbReference>
<organism evidence="9 10">
    <name type="scientific">Actinidia chinensis var. chinensis</name>
    <name type="common">Chinese soft-hair kiwi</name>
    <dbReference type="NCBI Taxonomy" id="1590841"/>
    <lineage>
        <taxon>Eukaryota</taxon>
        <taxon>Viridiplantae</taxon>
        <taxon>Streptophyta</taxon>
        <taxon>Embryophyta</taxon>
        <taxon>Tracheophyta</taxon>
        <taxon>Spermatophyta</taxon>
        <taxon>Magnoliopsida</taxon>
        <taxon>eudicotyledons</taxon>
        <taxon>Gunneridae</taxon>
        <taxon>Pentapetalae</taxon>
        <taxon>asterids</taxon>
        <taxon>Ericales</taxon>
        <taxon>Actinidiaceae</taxon>
        <taxon>Actinidia</taxon>
    </lineage>
</organism>
<dbReference type="AlphaFoldDB" id="A0A2R6QS28"/>
<evidence type="ECO:0000256" key="5">
    <source>
        <dbReference type="ARBA" id="ARBA00023295"/>
    </source>
</evidence>
<dbReference type="Gramene" id="PSS13924">
    <property type="protein sequence ID" value="PSS13924"/>
    <property type="gene ID" value="CEY00_Acc14538"/>
</dbReference>
<accession>A0A2R6QS28</accession>
<dbReference type="Proteomes" id="UP000241394">
    <property type="component" value="Chromosome LG13"/>
</dbReference>
<name>A0A2R6QS28_ACTCC</name>
<comment type="caution">
    <text evidence="9">The sequence shown here is derived from an EMBL/GenBank/DDBJ whole genome shotgun (WGS) entry which is preliminary data.</text>
</comment>
<dbReference type="GO" id="GO:0005576">
    <property type="term" value="C:extracellular region"/>
    <property type="evidence" value="ECO:0007669"/>
    <property type="project" value="TreeGrafter"/>
</dbReference>
<dbReference type="Pfam" id="PF00704">
    <property type="entry name" value="Glyco_hydro_18"/>
    <property type="match status" value="1"/>
</dbReference>
<keyword evidence="3 6" id="KW-0378">Hydrolase</keyword>
<feature type="chain" id="PRO_5015342733" evidence="7">
    <location>
        <begin position="26"/>
        <end position="377"/>
    </location>
</feature>
<sequence>MAGLKDCCYLFGVAILIISTNCAMASHSNSKAVKGAYWPSWASDFPPSSIDTKLYTHIYYAFLVPSNVTFKFEISDSTALMLLDFTSTLHAKKPPVKALYSVGGGGEGSALFSRIASEASSRKNYIDSSIEVARKYGFDGVDLDWEFPQTPKDMKNLGHLLHEWRDAVQKEAKATGRSPILLTAAVYFSVEFFAYGMPRSYPVASVSKNLDWINVMCYDYRGSWDTSATGAHAALFDSKSNISTSYGLRSWLKAGIPPSKLIMGLPLYGRTWQLKDPKSYGIGAPAVGLGPGDEGTMTYSQVEKFNKENDATVVYDVDTVSTYSFAGTSWIGYDDVRSSMVKIAYAQALGLRGYFFWAVNGDYEWKISKQASKLWIS</sequence>
<dbReference type="SUPFAM" id="SSF51445">
    <property type="entry name" value="(Trans)glycosidases"/>
    <property type="match status" value="1"/>
</dbReference>
<dbReference type="GO" id="GO:0008061">
    <property type="term" value="F:chitin binding"/>
    <property type="evidence" value="ECO:0007669"/>
    <property type="project" value="InterPro"/>
</dbReference>
<keyword evidence="10" id="KW-1185">Reference proteome</keyword>
<feature type="signal peptide" evidence="7">
    <location>
        <begin position="1"/>
        <end position="25"/>
    </location>
</feature>
<keyword evidence="4" id="KW-0325">Glycoprotein</keyword>
<keyword evidence="2 7" id="KW-0732">Signal</keyword>
<reference evidence="9 10" key="1">
    <citation type="submission" date="2017-07" db="EMBL/GenBank/DDBJ databases">
        <title>An improved, manually edited Actinidia chinensis var. chinensis (kiwifruit) genome highlights the challenges associated with draft genomes and gene prediction in plants.</title>
        <authorList>
            <person name="Pilkington S."/>
            <person name="Crowhurst R."/>
            <person name="Hilario E."/>
            <person name="Nardozza S."/>
            <person name="Fraser L."/>
            <person name="Peng Y."/>
            <person name="Gunaseelan K."/>
            <person name="Simpson R."/>
            <person name="Tahir J."/>
            <person name="Deroles S."/>
            <person name="Templeton K."/>
            <person name="Luo Z."/>
            <person name="Davy M."/>
            <person name="Cheng C."/>
            <person name="Mcneilage M."/>
            <person name="Scaglione D."/>
            <person name="Liu Y."/>
            <person name="Zhang Q."/>
            <person name="Datson P."/>
            <person name="De Silva N."/>
            <person name="Gardiner S."/>
            <person name="Bassett H."/>
            <person name="Chagne D."/>
            <person name="Mccallum J."/>
            <person name="Dzierzon H."/>
            <person name="Deng C."/>
            <person name="Wang Y.-Y."/>
            <person name="Barron N."/>
            <person name="Manako K."/>
            <person name="Bowen J."/>
            <person name="Foster T."/>
            <person name="Erridge Z."/>
            <person name="Tiffin H."/>
            <person name="Waite C."/>
            <person name="Davies K."/>
            <person name="Grierson E."/>
            <person name="Laing W."/>
            <person name="Kirk R."/>
            <person name="Chen X."/>
            <person name="Wood M."/>
            <person name="Montefiori M."/>
            <person name="Brummell D."/>
            <person name="Schwinn K."/>
            <person name="Catanach A."/>
            <person name="Fullerton C."/>
            <person name="Li D."/>
            <person name="Meiyalaghan S."/>
            <person name="Nieuwenhuizen N."/>
            <person name="Read N."/>
            <person name="Prakash R."/>
            <person name="Hunter D."/>
            <person name="Zhang H."/>
            <person name="Mckenzie M."/>
            <person name="Knabel M."/>
            <person name="Harris A."/>
            <person name="Allan A."/>
            <person name="Chen A."/>
            <person name="Janssen B."/>
            <person name="Plunkett B."/>
            <person name="Dwamena C."/>
            <person name="Voogd C."/>
            <person name="Leif D."/>
            <person name="Lafferty D."/>
            <person name="Souleyre E."/>
            <person name="Varkonyi-Gasic E."/>
            <person name="Gambi F."/>
            <person name="Hanley J."/>
            <person name="Yao J.-L."/>
            <person name="Cheung J."/>
            <person name="David K."/>
            <person name="Warren B."/>
            <person name="Marsh K."/>
            <person name="Snowden K."/>
            <person name="Lin-Wang K."/>
            <person name="Brian L."/>
            <person name="Martinez-Sanchez M."/>
            <person name="Wang M."/>
            <person name="Ileperuma N."/>
            <person name="Macnee N."/>
            <person name="Campin R."/>
            <person name="Mcatee P."/>
            <person name="Drummond R."/>
            <person name="Espley R."/>
            <person name="Ireland H."/>
            <person name="Wu R."/>
            <person name="Atkinson R."/>
            <person name="Karunairetnam S."/>
            <person name="Bulley S."/>
            <person name="Chunkath S."/>
            <person name="Hanley Z."/>
            <person name="Storey R."/>
            <person name="Thrimawithana A."/>
            <person name="Thomson S."/>
            <person name="David C."/>
            <person name="Testolin R."/>
        </authorList>
    </citation>
    <scope>NUCLEOTIDE SEQUENCE [LARGE SCALE GENOMIC DNA]</scope>
    <source>
        <strain evidence="10">cv. Red5</strain>
        <tissue evidence="9">Young leaf</tissue>
    </source>
</reference>
<dbReference type="Gene3D" id="3.10.50.10">
    <property type="match status" value="1"/>
</dbReference>
<evidence type="ECO:0000259" key="8">
    <source>
        <dbReference type="PROSITE" id="PS51910"/>
    </source>
</evidence>
<dbReference type="PANTHER" id="PTHR11177:SF396">
    <property type="entry name" value="NOD FACTOR HYDROLASE PROTEIN 1"/>
    <property type="match status" value="1"/>
</dbReference>
<dbReference type="PANTHER" id="PTHR11177">
    <property type="entry name" value="CHITINASE"/>
    <property type="match status" value="1"/>
</dbReference>
<evidence type="ECO:0000256" key="7">
    <source>
        <dbReference type="SAM" id="SignalP"/>
    </source>
</evidence>
<dbReference type="InterPro" id="IPR050314">
    <property type="entry name" value="Glycosyl_Hydrlase_18"/>
</dbReference>
<dbReference type="InterPro" id="IPR001579">
    <property type="entry name" value="Glyco_hydro_18_chit_AS"/>
</dbReference>
<evidence type="ECO:0000256" key="1">
    <source>
        <dbReference type="ARBA" id="ARBA00008682"/>
    </source>
</evidence>
<evidence type="ECO:0000256" key="4">
    <source>
        <dbReference type="ARBA" id="ARBA00023180"/>
    </source>
</evidence>
<evidence type="ECO:0000256" key="6">
    <source>
        <dbReference type="RuleBase" id="RU000489"/>
    </source>
</evidence>
<dbReference type="SUPFAM" id="SSF54556">
    <property type="entry name" value="Chitinase insertion domain"/>
    <property type="match status" value="1"/>
</dbReference>
<dbReference type="InterPro" id="IPR017853">
    <property type="entry name" value="GH"/>
</dbReference>
<dbReference type="SMR" id="A0A2R6QS28"/>